<dbReference type="EMBL" id="JAGQKY010000276">
    <property type="protein sequence ID" value="MCA9398075.1"/>
    <property type="molecule type" value="Genomic_DNA"/>
</dbReference>
<reference evidence="1" key="1">
    <citation type="submission" date="2020-04" db="EMBL/GenBank/DDBJ databases">
        <authorList>
            <person name="Zhang T."/>
        </authorList>
    </citation>
    <scope>NUCLEOTIDE SEQUENCE</scope>
    <source>
        <strain evidence="1">HKST-UBA02</strain>
    </source>
</reference>
<name>A0A955LWZ0_UNCKA</name>
<dbReference type="Proteomes" id="UP000699691">
    <property type="component" value="Unassembled WGS sequence"/>
</dbReference>
<dbReference type="AlphaFoldDB" id="A0A955LWZ0"/>
<accession>A0A955LWZ0</accession>
<comment type="caution">
    <text evidence="1">The sequence shown here is derived from an EMBL/GenBank/DDBJ whole genome shotgun (WGS) entry which is preliminary data.</text>
</comment>
<organism evidence="1 2">
    <name type="scientific">candidate division WWE3 bacterium</name>
    <dbReference type="NCBI Taxonomy" id="2053526"/>
    <lineage>
        <taxon>Bacteria</taxon>
        <taxon>Katanobacteria</taxon>
    </lineage>
</organism>
<protein>
    <submittedName>
        <fullName evidence="1">Uncharacterized protein</fullName>
    </submittedName>
</protein>
<sequence>MQPLLKTIHALGLEKEANADLVLGAYDTIHMEVLDEILHIIPPNRQAEFLEHIKWELDPVTLLKQYDIDHEKVKHAIVRRGDTAIETMQLALQNKHND</sequence>
<evidence type="ECO:0000313" key="1">
    <source>
        <dbReference type="EMBL" id="MCA9398075.1"/>
    </source>
</evidence>
<evidence type="ECO:0000313" key="2">
    <source>
        <dbReference type="Proteomes" id="UP000699691"/>
    </source>
</evidence>
<reference evidence="1" key="2">
    <citation type="journal article" date="2021" name="Microbiome">
        <title>Successional dynamics and alternative stable states in a saline activated sludge microbial community over 9 years.</title>
        <authorList>
            <person name="Wang Y."/>
            <person name="Ye J."/>
            <person name="Ju F."/>
            <person name="Liu L."/>
            <person name="Boyd J.A."/>
            <person name="Deng Y."/>
            <person name="Parks D.H."/>
            <person name="Jiang X."/>
            <person name="Yin X."/>
            <person name="Woodcroft B.J."/>
            <person name="Tyson G.W."/>
            <person name="Hugenholtz P."/>
            <person name="Polz M.F."/>
            <person name="Zhang T."/>
        </authorList>
    </citation>
    <scope>NUCLEOTIDE SEQUENCE</scope>
    <source>
        <strain evidence="1">HKST-UBA02</strain>
    </source>
</reference>
<proteinExistence type="predicted"/>
<gene>
    <name evidence="1" type="ORF">KC573_04550</name>
</gene>